<name>A0A914DNR5_9BILA</name>
<evidence type="ECO:0000259" key="1">
    <source>
        <dbReference type="PROSITE" id="PS50041"/>
    </source>
</evidence>
<dbReference type="Gene3D" id="3.10.100.10">
    <property type="entry name" value="Mannose-Binding Protein A, subunit A"/>
    <property type="match status" value="1"/>
</dbReference>
<dbReference type="SMART" id="SM00034">
    <property type="entry name" value="CLECT"/>
    <property type="match status" value="1"/>
</dbReference>
<proteinExistence type="predicted"/>
<feature type="domain" description="C-type lectin" evidence="1">
    <location>
        <begin position="65"/>
        <end position="168"/>
    </location>
</feature>
<accession>A0A914DNR5</accession>
<dbReference type="InterPro" id="IPR001304">
    <property type="entry name" value="C-type_lectin-like"/>
</dbReference>
<dbReference type="InterPro" id="IPR016186">
    <property type="entry name" value="C-type_lectin-like/link_sf"/>
</dbReference>
<keyword evidence="2" id="KW-1185">Reference proteome</keyword>
<dbReference type="CDD" id="cd00037">
    <property type="entry name" value="CLECT"/>
    <property type="match status" value="1"/>
</dbReference>
<dbReference type="SUPFAM" id="SSF56436">
    <property type="entry name" value="C-type lectin-like"/>
    <property type="match status" value="1"/>
</dbReference>
<dbReference type="Proteomes" id="UP000887540">
    <property type="component" value="Unplaced"/>
</dbReference>
<protein>
    <submittedName>
        <fullName evidence="3">C-type lectin domain-containing protein</fullName>
    </submittedName>
</protein>
<dbReference type="InterPro" id="IPR016187">
    <property type="entry name" value="CTDL_fold"/>
</dbReference>
<reference evidence="3" key="1">
    <citation type="submission" date="2022-11" db="UniProtKB">
        <authorList>
            <consortium name="WormBaseParasite"/>
        </authorList>
    </citation>
    <scope>IDENTIFICATION</scope>
</reference>
<dbReference type="PROSITE" id="PS50041">
    <property type="entry name" value="C_TYPE_LECTIN_2"/>
    <property type="match status" value="1"/>
</dbReference>
<evidence type="ECO:0000313" key="2">
    <source>
        <dbReference type="Proteomes" id="UP000887540"/>
    </source>
</evidence>
<evidence type="ECO:0000313" key="3">
    <source>
        <dbReference type="WBParaSite" id="ACRNAN_scaffold3039.g23114.t1"/>
    </source>
</evidence>
<dbReference type="WBParaSite" id="ACRNAN_scaffold3039.g23114.t1">
    <property type="protein sequence ID" value="ACRNAN_scaffold3039.g23114.t1"/>
    <property type="gene ID" value="ACRNAN_scaffold3039.g23114"/>
</dbReference>
<organism evidence="2 3">
    <name type="scientific">Acrobeloides nanus</name>
    <dbReference type="NCBI Taxonomy" id="290746"/>
    <lineage>
        <taxon>Eukaryota</taxon>
        <taxon>Metazoa</taxon>
        <taxon>Ecdysozoa</taxon>
        <taxon>Nematoda</taxon>
        <taxon>Chromadorea</taxon>
        <taxon>Rhabditida</taxon>
        <taxon>Tylenchina</taxon>
        <taxon>Cephalobomorpha</taxon>
        <taxon>Cephaloboidea</taxon>
        <taxon>Cephalobidae</taxon>
        <taxon>Acrobeloides</taxon>
    </lineage>
</organism>
<sequence>MLVHIICAKWIPSPCPSGTFQGTKAGDCFQFNNKKAPWGGDGGALGNCGEYCPDDNVKQKDYTSCQASLASIQHAFENTLVTKELKKLTNNTSQKVWLGGYVEEDCNHETGQCECNWNWSDSSDFYYQNWDTNGWDGLMDTSKAVAIDSEKGTWFAINETTTLAYLCKIVIGNYTDTMF</sequence>
<dbReference type="AlphaFoldDB" id="A0A914DNR5"/>